<evidence type="ECO:0000256" key="1">
    <source>
        <dbReference type="SAM" id="Phobius"/>
    </source>
</evidence>
<proteinExistence type="predicted"/>
<accession>A0AAV4PSP0</accession>
<dbReference type="Proteomes" id="UP001054837">
    <property type="component" value="Unassembled WGS sequence"/>
</dbReference>
<evidence type="ECO:0000313" key="2">
    <source>
        <dbReference type="EMBL" id="GIY00135.1"/>
    </source>
</evidence>
<keyword evidence="3" id="KW-1185">Reference proteome</keyword>
<dbReference type="AlphaFoldDB" id="A0AAV4PSP0"/>
<organism evidence="2 3">
    <name type="scientific">Caerostris darwini</name>
    <dbReference type="NCBI Taxonomy" id="1538125"/>
    <lineage>
        <taxon>Eukaryota</taxon>
        <taxon>Metazoa</taxon>
        <taxon>Ecdysozoa</taxon>
        <taxon>Arthropoda</taxon>
        <taxon>Chelicerata</taxon>
        <taxon>Arachnida</taxon>
        <taxon>Araneae</taxon>
        <taxon>Araneomorphae</taxon>
        <taxon>Entelegynae</taxon>
        <taxon>Araneoidea</taxon>
        <taxon>Araneidae</taxon>
        <taxon>Caerostris</taxon>
    </lineage>
</organism>
<reference evidence="2 3" key="1">
    <citation type="submission" date="2021-06" db="EMBL/GenBank/DDBJ databases">
        <title>Caerostris darwini draft genome.</title>
        <authorList>
            <person name="Kono N."/>
            <person name="Arakawa K."/>
        </authorList>
    </citation>
    <scope>NUCLEOTIDE SEQUENCE [LARGE SCALE GENOMIC DNA]</scope>
</reference>
<feature type="transmembrane region" description="Helical" evidence="1">
    <location>
        <begin position="64"/>
        <end position="87"/>
    </location>
</feature>
<evidence type="ECO:0000313" key="3">
    <source>
        <dbReference type="Proteomes" id="UP001054837"/>
    </source>
</evidence>
<comment type="caution">
    <text evidence="2">The sequence shown here is derived from an EMBL/GenBank/DDBJ whole genome shotgun (WGS) entry which is preliminary data.</text>
</comment>
<keyword evidence="1" id="KW-1133">Transmembrane helix</keyword>
<dbReference type="EMBL" id="BPLQ01003391">
    <property type="protein sequence ID" value="GIY00135.1"/>
    <property type="molecule type" value="Genomic_DNA"/>
</dbReference>
<keyword evidence="1" id="KW-0812">Transmembrane</keyword>
<protein>
    <submittedName>
        <fullName evidence="2">Uncharacterized protein</fullName>
    </submittedName>
</protein>
<name>A0AAV4PSP0_9ARAC</name>
<sequence length="96" mass="10571">MANVLHPCGEESTQGCHVTCRSWNWIAGRTAIDRWVLVPLGVVVTRIPPFFFSFPSRRKHPRVLFFIIFIVVLSGQGFQGAAGAISVTESVSSNVL</sequence>
<gene>
    <name evidence="2" type="ORF">CDAR_501611</name>
</gene>
<feature type="transmembrane region" description="Helical" evidence="1">
    <location>
        <begin position="35"/>
        <end position="52"/>
    </location>
</feature>
<keyword evidence="1" id="KW-0472">Membrane</keyword>